<dbReference type="Gene3D" id="1.10.10.10">
    <property type="entry name" value="Winged helix-like DNA-binding domain superfamily/Winged helix DNA-binding domain"/>
    <property type="match status" value="1"/>
</dbReference>
<dbReference type="PANTHER" id="PTHR43133:SF46">
    <property type="entry name" value="RNA POLYMERASE SIGMA-70 FACTOR ECF SUBFAMILY"/>
    <property type="match status" value="1"/>
</dbReference>
<dbReference type="EMBL" id="JASJOS010000009">
    <property type="protein sequence ID" value="MDJ1482798.1"/>
    <property type="molecule type" value="Genomic_DNA"/>
</dbReference>
<dbReference type="PROSITE" id="PS00622">
    <property type="entry name" value="HTH_LUXR_1"/>
    <property type="match status" value="1"/>
</dbReference>
<dbReference type="SUPFAM" id="SSF88946">
    <property type="entry name" value="Sigma2 domain of RNA polymerase sigma factors"/>
    <property type="match status" value="1"/>
</dbReference>
<keyword evidence="4" id="KW-0804">Transcription</keyword>
<evidence type="ECO:0000259" key="5">
    <source>
        <dbReference type="PROSITE" id="PS00622"/>
    </source>
</evidence>
<dbReference type="InterPro" id="IPR000792">
    <property type="entry name" value="Tscrpt_reg_LuxR_C"/>
</dbReference>
<dbReference type="InterPro" id="IPR013325">
    <property type="entry name" value="RNA_pol_sigma_r2"/>
</dbReference>
<dbReference type="InterPro" id="IPR007627">
    <property type="entry name" value="RNA_pol_sigma70_r2"/>
</dbReference>
<evidence type="ECO:0000313" key="7">
    <source>
        <dbReference type="Proteomes" id="UP001241110"/>
    </source>
</evidence>
<dbReference type="NCBIfam" id="TIGR02937">
    <property type="entry name" value="sigma70-ECF"/>
    <property type="match status" value="1"/>
</dbReference>
<dbReference type="Proteomes" id="UP001241110">
    <property type="component" value="Unassembled WGS sequence"/>
</dbReference>
<dbReference type="PANTHER" id="PTHR43133">
    <property type="entry name" value="RNA POLYMERASE ECF-TYPE SIGMA FACTO"/>
    <property type="match status" value="1"/>
</dbReference>
<keyword evidence="3" id="KW-0731">Sigma factor</keyword>
<evidence type="ECO:0000256" key="2">
    <source>
        <dbReference type="ARBA" id="ARBA00023015"/>
    </source>
</evidence>
<reference evidence="6" key="1">
    <citation type="submission" date="2023-05" db="EMBL/GenBank/DDBJ databases">
        <authorList>
            <person name="Zhang X."/>
        </authorList>
    </citation>
    <scope>NUCLEOTIDE SEQUENCE</scope>
    <source>
        <strain evidence="6">YF14B1</strain>
    </source>
</reference>
<keyword evidence="2" id="KW-0805">Transcription regulation</keyword>
<evidence type="ECO:0000256" key="3">
    <source>
        <dbReference type="ARBA" id="ARBA00023082"/>
    </source>
</evidence>
<dbReference type="SUPFAM" id="SSF88659">
    <property type="entry name" value="Sigma3 and sigma4 domains of RNA polymerase sigma factors"/>
    <property type="match status" value="1"/>
</dbReference>
<dbReference type="Pfam" id="PF04542">
    <property type="entry name" value="Sigma70_r2"/>
    <property type="match status" value="1"/>
</dbReference>
<accession>A0AAE3QUD6</accession>
<dbReference type="AlphaFoldDB" id="A0AAE3QUD6"/>
<dbReference type="InterPro" id="IPR036388">
    <property type="entry name" value="WH-like_DNA-bd_sf"/>
</dbReference>
<dbReference type="GO" id="GO:0003677">
    <property type="term" value="F:DNA binding"/>
    <property type="evidence" value="ECO:0007669"/>
    <property type="project" value="InterPro"/>
</dbReference>
<dbReference type="InterPro" id="IPR014284">
    <property type="entry name" value="RNA_pol_sigma-70_dom"/>
</dbReference>
<gene>
    <name evidence="6" type="ORF">QNI16_20020</name>
</gene>
<evidence type="ECO:0000313" key="6">
    <source>
        <dbReference type="EMBL" id="MDJ1482798.1"/>
    </source>
</evidence>
<dbReference type="NCBIfam" id="TIGR02985">
    <property type="entry name" value="Sig70_bacteroi1"/>
    <property type="match status" value="1"/>
</dbReference>
<dbReference type="GO" id="GO:0006352">
    <property type="term" value="P:DNA-templated transcription initiation"/>
    <property type="evidence" value="ECO:0007669"/>
    <property type="project" value="InterPro"/>
</dbReference>
<organism evidence="6 7">
    <name type="scientific">Xanthocytophaga flava</name>
    <dbReference type="NCBI Taxonomy" id="3048013"/>
    <lineage>
        <taxon>Bacteria</taxon>
        <taxon>Pseudomonadati</taxon>
        <taxon>Bacteroidota</taxon>
        <taxon>Cytophagia</taxon>
        <taxon>Cytophagales</taxon>
        <taxon>Rhodocytophagaceae</taxon>
        <taxon>Xanthocytophaga</taxon>
    </lineage>
</organism>
<dbReference type="SMART" id="SM00421">
    <property type="entry name" value="HTH_LUXR"/>
    <property type="match status" value="1"/>
</dbReference>
<dbReference type="GO" id="GO:0016987">
    <property type="term" value="F:sigma factor activity"/>
    <property type="evidence" value="ECO:0007669"/>
    <property type="project" value="UniProtKB-KW"/>
</dbReference>
<dbReference type="InterPro" id="IPR014327">
    <property type="entry name" value="RNA_pol_sigma70_bacteroid"/>
</dbReference>
<dbReference type="InterPro" id="IPR039425">
    <property type="entry name" value="RNA_pol_sigma-70-like"/>
</dbReference>
<feature type="domain" description="HTH luxR-type" evidence="5">
    <location>
        <begin position="148"/>
        <end position="175"/>
    </location>
</feature>
<protein>
    <submittedName>
        <fullName evidence="6">RNA polymerase sigma-70 factor</fullName>
    </submittedName>
</protein>
<evidence type="ECO:0000256" key="4">
    <source>
        <dbReference type="ARBA" id="ARBA00023163"/>
    </source>
</evidence>
<comment type="caution">
    <text evidence="6">The sequence shown here is derived from an EMBL/GenBank/DDBJ whole genome shotgun (WGS) entry which is preliminary data.</text>
</comment>
<name>A0AAE3QUD6_9BACT</name>
<dbReference type="Gene3D" id="1.10.1740.10">
    <property type="match status" value="1"/>
</dbReference>
<comment type="similarity">
    <text evidence="1">Belongs to the sigma-70 factor family. ECF subfamily.</text>
</comment>
<sequence>MKLNTIQIRDLQERICNNDQEAFAALYRLFFMRLFQFTKMYVHNRETAEELVNDIMLKLWHRRSEVLKIQNLETYLFVSARNKSLNYLSQRSPFHISLEPESGEIEIVNTDDPEKILEWRQIYELLMQAVEELPDQCRTVFKLIKEEGMSYKQVAEILDLSPRTVETQLFRAMKKLHKSLDNYMDTSTRSSKLPGSSSILPPESSIVLLILFLDFI</sequence>
<evidence type="ECO:0000256" key="1">
    <source>
        <dbReference type="ARBA" id="ARBA00010641"/>
    </source>
</evidence>
<dbReference type="Pfam" id="PF08281">
    <property type="entry name" value="Sigma70_r4_2"/>
    <property type="match status" value="1"/>
</dbReference>
<dbReference type="InterPro" id="IPR013324">
    <property type="entry name" value="RNA_pol_sigma_r3/r4-like"/>
</dbReference>
<proteinExistence type="inferred from homology"/>
<dbReference type="CDD" id="cd06171">
    <property type="entry name" value="Sigma70_r4"/>
    <property type="match status" value="1"/>
</dbReference>
<dbReference type="InterPro" id="IPR013249">
    <property type="entry name" value="RNA_pol_sigma70_r4_t2"/>
</dbReference>
<dbReference type="RefSeq" id="WP_313982161.1">
    <property type="nucleotide sequence ID" value="NZ_JASJOS010000009.1"/>
</dbReference>